<reference evidence="2" key="1">
    <citation type="submission" date="2021-10" db="EMBL/GenBank/DDBJ databases">
        <authorList>
            <person name="Dean J.D."/>
            <person name="Kim M.K."/>
            <person name="Newey C.N."/>
            <person name="Stoker T.S."/>
            <person name="Thompson D.W."/>
            <person name="Grose J.H."/>
        </authorList>
    </citation>
    <scope>NUCLEOTIDE SEQUENCE</scope>
    <source>
        <strain evidence="2">BT635</strain>
    </source>
</reference>
<protein>
    <submittedName>
        <fullName evidence="2">Uncharacterized protein</fullName>
    </submittedName>
</protein>
<dbReference type="Proteomes" id="UP001165297">
    <property type="component" value="Unassembled WGS sequence"/>
</dbReference>
<evidence type="ECO:0000256" key="1">
    <source>
        <dbReference type="SAM" id="SignalP"/>
    </source>
</evidence>
<organism evidence="2 3">
    <name type="scientific">Hymenobacter nitidus</name>
    <dbReference type="NCBI Taxonomy" id="2880929"/>
    <lineage>
        <taxon>Bacteria</taxon>
        <taxon>Pseudomonadati</taxon>
        <taxon>Bacteroidota</taxon>
        <taxon>Cytophagia</taxon>
        <taxon>Cytophagales</taxon>
        <taxon>Hymenobacteraceae</taxon>
        <taxon>Hymenobacter</taxon>
    </lineage>
</organism>
<proteinExistence type="predicted"/>
<dbReference type="EMBL" id="JAJADQ010000003">
    <property type="protein sequence ID" value="MCB2377508.1"/>
    <property type="molecule type" value="Genomic_DNA"/>
</dbReference>
<accession>A0ABS8AAS7</accession>
<feature type="signal peptide" evidence="1">
    <location>
        <begin position="1"/>
        <end position="19"/>
    </location>
</feature>
<gene>
    <name evidence="2" type="ORF">LGH70_07940</name>
</gene>
<dbReference type="RefSeq" id="WP_226184538.1">
    <property type="nucleotide sequence ID" value="NZ_JAJADQ010000003.1"/>
</dbReference>
<comment type="caution">
    <text evidence="2">The sequence shown here is derived from an EMBL/GenBank/DDBJ whole genome shotgun (WGS) entry which is preliminary data.</text>
</comment>
<evidence type="ECO:0000313" key="3">
    <source>
        <dbReference type="Proteomes" id="UP001165297"/>
    </source>
</evidence>
<sequence length="337" mass="38668">MKYYATALLLLLWATPGRAQRPMHLQVQPLSLPTELAHPENQFSGLYIGRESLFLLSESRLQEQRPGLLYSIRLADLQRKLTDTTYVLPFQRYPLHNLEVLRQKINARDQVYEGLEALVIQGGEVYLSVETSTPSANCYLLKGRLEDNGVQLDTTYLLSLPKPLRADNSGIYNAGFEALTPWKKRLLGFFEFNYFERENYAYPLTQAAGAETSQPVRLQKLPFRLTDATRTRGRHLTALNYFYKGGGQDTVYRTSASDPASTSLIKHPDGYRSYCRLIDLQLRKDRITWQPLWEFPAAYRAYNWEGIAAYKGGYFVINDKYTPGKPASVLLYLGRKR</sequence>
<feature type="chain" id="PRO_5046977684" evidence="1">
    <location>
        <begin position="20"/>
        <end position="337"/>
    </location>
</feature>
<keyword evidence="3" id="KW-1185">Reference proteome</keyword>
<keyword evidence="1" id="KW-0732">Signal</keyword>
<name>A0ABS8AAS7_9BACT</name>
<evidence type="ECO:0000313" key="2">
    <source>
        <dbReference type="EMBL" id="MCB2377508.1"/>
    </source>
</evidence>